<keyword evidence="8 13" id="KW-0067">ATP-binding</keyword>
<dbReference type="InterPro" id="IPR012675">
    <property type="entry name" value="Beta-grasp_dom_sf"/>
</dbReference>
<dbReference type="GO" id="GO:0140096">
    <property type="term" value="F:catalytic activity, acting on a protein"/>
    <property type="evidence" value="ECO:0007669"/>
    <property type="project" value="UniProtKB-ARBA"/>
</dbReference>
<keyword evidence="9 13" id="KW-0694">RNA-binding</keyword>
<dbReference type="InterPro" id="IPR018163">
    <property type="entry name" value="Thr/Ala-tRNA-synth_IIc_edit"/>
</dbReference>
<dbReference type="EMBL" id="JAVSOO010000009">
    <property type="protein sequence ID" value="MDT4286380.1"/>
    <property type="molecule type" value="Genomic_DNA"/>
</dbReference>
<reference evidence="16" key="1">
    <citation type="submission" date="2013-03" db="EMBL/GenBank/DDBJ databases">
        <authorList>
            <person name="Borui P."/>
            <person name="Yunsong Y."/>
        </authorList>
    </citation>
    <scope>NUCLEOTIDE SEQUENCE</scope>
    <source>
        <strain evidence="16">SH32</strain>
    </source>
</reference>
<dbReference type="InterPro" id="IPR004095">
    <property type="entry name" value="TGS"/>
</dbReference>
<name>A0A023UGL0_STAHA</name>
<dbReference type="EMBL" id="KF006347">
    <property type="protein sequence ID" value="AHX99841.1"/>
    <property type="molecule type" value="Genomic_DNA"/>
</dbReference>
<evidence type="ECO:0000256" key="3">
    <source>
        <dbReference type="ARBA" id="ARBA00022555"/>
    </source>
</evidence>
<organism evidence="16">
    <name type="scientific">Staphylococcus haemolyticus</name>
    <dbReference type="NCBI Taxonomy" id="1283"/>
    <lineage>
        <taxon>Bacteria</taxon>
        <taxon>Bacillati</taxon>
        <taxon>Bacillota</taxon>
        <taxon>Bacilli</taxon>
        <taxon>Bacillales</taxon>
        <taxon>Staphylococcaceae</taxon>
        <taxon>Staphylococcus</taxon>
    </lineage>
</organism>
<dbReference type="InterPro" id="IPR012676">
    <property type="entry name" value="TGS-like"/>
</dbReference>
<evidence type="ECO:0000313" key="19">
    <source>
        <dbReference type="Proteomes" id="UP000238153"/>
    </source>
</evidence>
<dbReference type="Proteomes" id="UP000238153">
    <property type="component" value="Unassembled WGS sequence"/>
</dbReference>
<evidence type="ECO:0000256" key="8">
    <source>
        <dbReference type="ARBA" id="ARBA00022840"/>
    </source>
</evidence>
<dbReference type="FunFam" id="3.10.20.30:FF:000005">
    <property type="entry name" value="Threonine--tRNA ligase"/>
    <property type="match status" value="1"/>
</dbReference>
<dbReference type="PANTHER" id="PTHR11451">
    <property type="entry name" value="THREONINE-TRNA LIGASE"/>
    <property type="match status" value="1"/>
</dbReference>
<dbReference type="EMBL" id="PGWX01000235">
    <property type="protein sequence ID" value="PPJ76110.1"/>
    <property type="molecule type" value="Genomic_DNA"/>
</dbReference>
<keyword evidence="5 13" id="KW-0479">Metal-binding</keyword>
<dbReference type="Gene3D" id="3.30.930.10">
    <property type="entry name" value="Bira Bifunctional Protein, Domain 2"/>
    <property type="match status" value="1"/>
</dbReference>
<dbReference type="GO" id="GO:0004829">
    <property type="term" value="F:threonine-tRNA ligase activity"/>
    <property type="evidence" value="ECO:0007669"/>
    <property type="project" value="UniProtKB-UniRule"/>
</dbReference>
<dbReference type="SUPFAM" id="SSF55681">
    <property type="entry name" value="Class II aaRS and biotin synthetases"/>
    <property type="match status" value="1"/>
</dbReference>
<dbReference type="PRINTS" id="PR01047">
    <property type="entry name" value="TRNASYNTHTHR"/>
</dbReference>
<dbReference type="SUPFAM" id="SSF81271">
    <property type="entry name" value="TGS-like"/>
    <property type="match status" value="1"/>
</dbReference>
<dbReference type="InterPro" id="IPR002314">
    <property type="entry name" value="aa-tRNA-synt_IIb"/>
</dbReference>
<evidence type="ECO:0000256" key="5">
    <source>
        <dbReference type="ARBA" id="ARBA00022723"/>
    </source>
</evidence>
<dbReference type="FunFam" id="3.30.54.20:FF:000002">
    <property type="entry name" value="Threonine--tRNA ligase"/>
    <property type="match status" value="1"/>
</dbReference>
<feature type="binding site" evidence="13">
    <location>
        <position position="334"/>
    </location>
    <ligand>
        <name>Zn(2+)</name>
        <dbReference type="ChEBI" id="CHEBI:29105"/>
        <note>catalytic</note>
    </ligand>
</feature>
<dbReference type="InterPro" id="IPR012947">
    <property type="entry name" value="tRNA_SAD"/>
</dbReference>
<dbReference type="FunFam" id="3.30.930.10:FF:000002">
    <property type="entry name" value="Threonine--tRNA ligase"/>
    <property type="match status" value="1"/>
</dbReference>
<keyword evidence="11 13" id="KW-0030">Aminoacyl-tRNA synthetase</keyword>
<dbReference type="Gene3D" id="3.10.20.30">
    <property type="match status" value="1"/>
</dbReference>
<dbReference type="GO" id="GO:0005524">
    <property type="term" value="F:ATP binding"/>
    <property type="evidence" value="ECO:0007669"/>
    <property type="project" value="UniProtKB-UniRule"/>
</dbReference>
<dbReference type="PATRIC" id="fig|1283.481.peg.562"/>
<dbReference type="NCBIfam" id="TIGR00418">
    <property type="entry name" value="thrS"/>
    <property type="match status" value="1"/>
</dbReference>
<dbReference type="Gene3D" id="3.40.50.800">
    <property type="entry name" value="Anticodon-binding domain"/>
    <property type="match status" value="1"/>
</dbReference>
<dbReference type="InterPro" id="IPR045864">
    <property type="entry name" value="aa-tRNA-synth_II/BPL/LPL"/>
</dbReference>
<keyword evidence="20" id="KW-1185">Reference proteome</keyword>
<dbReference type="PANTHER" id="PTHR11451:SF44">
    <property type="entry name" value="THREONINE--TRNA LIGASE, CHLOROPLASTIC_MITOCHONDRIAL 2"/>
    <property type="match status" value="1"/>
</dbReference>
<keyword evidence="4 13" id="KW-0436">Ligase</keyword>
<feature type="domain" description="TGS" evidence="15">
    <location>
        <begin position="4"/>
        <end position="65"/>
    </location>
</feature>
<accession>A0A023UGL0</accession>
<reference evidence="17 20" key="4">
    <citation type="submission" date="2023-08" db="EMBL/GenBank/DDBJ databases">
        <title>Genomic surveillance of Staphylococcus haemolyticus neonatal outbreak in southern France.</title>
        <authorList>
            <person name="Magnan C."/>
            <person name="Morsli M."/>
            <person name="Thiery B."/>
            <person name="Salipante F."/>
            <person name="Attar J."/>
            <person name="Massimo D.M."/>
            <person name="Ory J."/>
            <person name="Pantel A."/>
            <person name="Lavigne J.-P."/>
        </authorList>
    </citation>
    <scope>NUCLEOTIDE SEQUENCE [LARGE SCALE GENOMIC DNA]</scope>
    <source>
        <strain evidence="17 20">NSH026</strain>
    </source>
</reference>
<dbReference type="SUPFAM" id="SSF52954">
    <property type="entry name" value="Class II aaRS ABD-related"/>
    <property type="match status" value="1"/>
</dbReference>
<dbReference type="CDD" id="cd01667">
    <property type="entry name" value="TGS_ThrRS"/>
    <property type="match status" value="1"/>
</dbReference>
<dbReference type="InterPro" id="IPR002320">
    <property type="entry name" value="Thr-tRNA-ligase_IIa"/>
</dbReference>
<dbReference type="GO" id="GO:0005737">
    <property type="term" value="C:cytoplasm"/>
    <property type="evidence" value="ECO:0007669"/>
    <property type="project" value="UniProtKB-SubCell"/>
</dbReference>
<gene>
    <name evidence="13 17" type="primary">thrS</name>
    <name evidence="18" type="ORF">CV019_04800</name>
    <name evidence="17" type="ORF">RO950_05030</name>
    <name evidence="16" type="ORF">SHP0132</name>
</gene>
<evidence type="ECO:0000256" key="6">
    <source>
        <dbReference type="ARBA" id="ARBA00022741"/>
    </source>
</evidence>
<dbReference type="SUPFAM" id="SSF55186">
    <property type="entry name" value="ThrRS/AlaRS common domain"/>
    <property type="match status" value="1"/>
</dbReference>
<evidence type="ECO:0000313" key="20">
    <source>
        <dbReference type="Proteomes" id="UP001269271"/>
    </source>
</evidence>
<dbReference type="GO" id="GO:0006435">
    <property type="term" value="P:threonyl-tRNA aminoacylation"/>
    <property type="evidence" value="ECO:0007669"/>
    <property type="project" value="UniProtKB-UniRule"/>
</dbReference>
<dbReference type="InterPro" id="IPR004154">
    <property type="entry name" value="Anticodon-bd"/>
</dbReference>
<evidence type="ECO:0000256" key="1">
    <source>
        <dbReference type="ARBA" id="ARBA00008226"/>
    </source>
</evidence>
<dbReference type="CDD" id="cd00860">
    <property type="entry name" value="ThrRS_anticodon"/>
    <property type="match status" value="1"/>
</dbReference>
<evidence type="ECO:0000313" key="17">
    <source>
        <dbReference type="EMBL" id="MDT4286380.1"/>
    </source>
</evidence>
<dbReference type="EC" id="6.1.1.3" evidence="13"/>
<feature type="binding site" evidence="13">
    <location>
        <position position="510"/>
    </location>
    <ligand>
        <name>Zn(2+)</name>
        <dbReference type="ChEBI" id="CHEBI:29105"/>
        <note>catalytic</note>
    </ligand>
</feature>
<evidence type="ECO:0000256" key="9">
    <source>
        <dbReference type="ARBA" id="ARBA00022884"/>
    </source>
</evidence>
<evidence type="ECO:0000256" key="13">
    <source>
        <dbReference type="HAMAP-Rule" id="MF_00184"/>
    </source>
</evidence>
<dbReference type="SMART" id="SM00863">
    <property type="entry name" value="tRNA_SAD"/>
    <property type="match status" value="1"/>
</dbReference>
<keyword evidence="10 13" id="KW-0648">Protein biosynthesis</keyword>
<dbReference type="CDD" id="cd00771">
    <property type="entry name" value="ThrRS_core"/>
    <property type="match status" value="1"/>
</dbReference>
<reference evidence="16" key="2">
    <citation type="journal article" date="2014" name="PLoS ONE">
        <title>Characterization of the staphylococcal cassette chromosome composite island of Staphylococcus haemolyticus SH32, a methicillin-resistant clinical isolate from China.</title>
        <authorList>
            <person name="Yu D."/>
            <person name="Pi B."/>
            <person name="Chen Y."/>
            <person name="Wang Y."/>
            <person name="Ruan Z."/>
            <person name="Otto M."/>
            <person name="Yu Y."/>
        </authorList>
    </citation>
    <scope>NUCLEOTIDE SEQUENCE</scope>
    <source>
        <strain evidence="16">SH32</strain>
    </source>
</reference>
<evidence type="ECO:0000256" key="2">
    <source>
        <dbReference type="ARBA" id="ARBA00022490"/>
    </source>
</evidence>
<keyword evidence="7 13" id="KW-0862">Zinc</keyword>
<reference evidence="18 19" key="3">
    <citation type="submission" date="2017-11" db="EMBL/GenBank/DDBJ databases">
        <authorList>
            <person name="Founou R.C."/>
            <person name="Founou L."/>
            <person name="Allam M."/>
            <person name="Ismail A."/>
            <person name="Essack S.Y."/>
        </authorList>
    </citation>
    <scope>NUCLEOTIDE SEQUENCE [LARGE SCALE GENOMIC DNA]</scope>
    <source>
        <strain evidence="18 19">G811N2B1</strain>
    </source>
</reference>
<dbReference type="FunFam" id="3.30.980.10:FF:000005">
    <property type="entry name" value="Threonyl-tRNA synthetase, mitochondrial"/>
    <property type="match status" value="1"/>
</dbReference>
<keyword evidence="3 13" id="KW-0820">tRNA-binding</keyword>
<sequence length="638" mass="74355">MSNQQINIQFPDGSNKAYQAGVLASDVAKSISQSLYKEAVVCRMNDRLVDLTHPLQEDCELTFYTLKDQEGLNVMRHSAAHVLAQALTRLYPDVKLTIGPVIEHGFYYDIDLDESISEADLNKIEKEMKKIHSENLKFERQNLSYAEAKNIFKDNPYKLELIEEHKDDQLSLYQQGEFIDLCVGPHVPSTKFVNHFKLTKVSGAYWRGNSDNKMLQRIYGVAFRSKDQLDDYFEFLREAEERNHRRLGKQLKLFMFSEEAPGMPFYLSNGQFIRNQMESFLREVQLKHDYDEVRTPLMMNKRLWEESGHWDHYHENMYFTKVDENDYALKPMNCPGHMLIFKNELRSYKDLPLRIAEFGQVHRHEFSGALNGLLRVRTFCQDDAHIFIMKSQIKSEVQEILKLIDYIYSVFGFEYSIELSTRPDDYLGELDLWNEAEQSLAHVLDDLGLDYSINEGDGAFYGPKIDVHIKDALNRSHQCATVQLDFQMPEKFELTYINEQNEKERPVVLHRAVFGSLDRFFGILIEHFKGAFPLWMAPVQVNLIGVSDNNDGYVRTVAEALRDENIRVAIDDREEKLGKKIRESQLNKISYTLVLGDDEQQHHTVSVRKYAHDDNETMDIQAFIEKLKHEIESKALLV</sequence>
<dbReference type="PROSITE" id="PS51880">
    <property type="entry name" value="TGS"/>
    <property type="match status" value="1"/>
</dbReference>
<comment type="similarity">
    <text evidence="1 13">Belongs to the class-II aminoacyl-tRNA synthetase family.</text>
</comment>
<evidence type="ECO:0000256" key="10">
    <source>
        <dbReference type="ARBA" id="ARBA00022917"/>
    </source>
</evidence>
<comment type="cofactor">
    <cofactor evidence="13">
        <name>Zn(2+)</name>
        <dbReference type="ChEBI" id="CHEBI:29105"/>
    </cofactor>
    <text evidence="13">Binds 1 zinc ion per subunit.</text>
</comment>
<evidence type="ECO:0000313" key="16">
    <source>
        <dbReference type="EMBL" id="AHX99841.1"/>
    </source>
</evidence>
<dbReference type="AlphaFoldDB" id="A0A023UGL0"/>
<dbReference type="Pfam" id="PF03129">
    <property type="entry name" value="HGTP_anticodon"/>
    <property type="match status" value="1"/>
</dbReference>
<dbReference type="Pfam" id="PF02824">
    <property type="entry name" value="TGS"/>
    <property type="match status" value="1"/>
</dbReference>
<evidence type="ECO:0000259" key="14">
    <source>
        <dbReference type="PROSITE" id="PS50862"/>
    </source>
</evidence>
<comment type="catalytic activity">
    <reaction evidence="12 13">
        <text>tRNA(Thr) + L-threonine + ATP = L-threonyl-tRNA(Thr) + AMP + diphosphate + H(+)</text>
        <dbReference type="Rhea" id="RHEA:24624"/>
        <dbReference type="Rhea" id="RHEA-COMP:9670"/>
        <dbReference type="Rhea" id="RHEA-COMP:9704"/>
        <dbReference type="ChEBI" id="CHEBI:15378"/>
        <dbReference type="ChEBI" id="CHEBI:30616"/>
        <dbReference type="ChEBI" id="CHEBI:33019"/>
        <dbReference type="ChEBI" id="CHEBI:57926"/>
        <dbReference type="ChEBI" id="CHEBI:78442"/>
        <dbReference type="ChEBI" id="CHEBI:78534"/>
        <dbReference type="ChEBI" id="CHEBI:456215"/>
        <dbReference type="EC" id="6.1.1.3"/>
    </reaction>
</comment>
<keyword evidence="2 13" id="KW-0963">Cytoplasm</keyword>
<dbReference type="GO" id="GO:0000049">
    <property type="term" value="F:tRNA binding"/>
    <property type="evidence" value="ECO:0007669"/>
    <property type="project" value="UniProtKB-KW"/>
</dbReference>
<feature type="binding site" evidence="13">
    <location>
        <position position="385"/>
    </location>
    <ligand>
        <name>Zn(2+)</name>
        <dbReference type="ChEBI" id="CHEBI:29105"/>
        <note>catalytic</note>
    </ligand>
</feature>
<dbReference type="FunFam" id="3.40.50.800:FF:000001">
    <property type="entry name" value="Threonine--tRNA ligase"/>
    <property type="match status" value="1"/>
</dbReference>
<dbReference type="Pfam" id="PF07973">
    <property type="entry name" value="tRNA_SAD"/>
    <property type="match status" value="1"/>
</dbReference>
<dbReference type="PROSITE" id="PS50862">
    <property type="entry name" value="AA_TRNA_LIGASE_II"/>
    <property type="match status" value="1"/>
</dbReference>
<feature type="domain" description="Aminoacyl-transfer RNA synthetases class-II family profile" evidence="14">
    <location>
        <begin position="273"/>
        <end position="533"/>
    </location>
</feature>
<evidence type="ECO:0000259" key="15">
    <source>
        <dbReference type="PROSITE" id="PS51880"/>
    </source>
</evidence>
<dbReference type="Proteomes" id="UP001269271">
    <property type="component" value="Unassembled WGS sequence"/>
</dbReference>
<protein>
    <recommendedName>
        <fullName evidence="13">Threonine--tRNA ligase</fullName>
        <ecNumber evidence="13">6.1.1.3</ecNumber>
    </recommendedName>
    <alternativeName>
        <fullName evidence="13">Threonyl-tRNA synthetase</fullName>
        <shortName evidence="13">ThrRS</shortName>
    </alternativeName>
</protein>
<dbReference type="RefSeq" id="WP_016930493.1">
    <property type="nucleotide sequence ID" value="NZ_CAJCFW010000031.1"/>
</dbReference>
<dbReference type="Pfam" id="PF00587">
    <property type="entry name" value="tRNA-synt_2b"/>
    <property type="match status" value="1"/>
</dbReference>
<dbReference type="Gene3D" id="3.30.54.20">
    <property type="match status" value="1"/>
</dbReference>
<dbReference type="InterPro" id="IPR006195">
    <property type="entry name" value="aa-tRNA-synth_II"/>
</dbReference>
<proteinExistence type="inferred from homology"/>
<dbReference type="GO" id="GO:0046872">
    <property type="term" value="F:metal ion binding"/>
    <property type="evidence" value="ECO:0007669"/>
    <property type="project" value="UniProtKB-KW"/>
</dbReference>
<evidence type="ECO:0000256" key="4">
    <source>
        <dbReference type="ARBA" id="ARBA00022598"/>
    </source>
</evidence>
<dbReference type="HAMAP" id="MF_00184">
    <property type="entry name" value="Thr_tRNA_synth"/>
    <property type="match status" value="1"/>
</dbReference>
<evidence type="ECO:0000313" key="18">
    <source>
        <dbReference type="EMBL" id="PPJ76110.1"/>
    </source>
</evidence>
<keyword evidence="6 13" id="KW-0547">Nucleotide-binding</keyword>
<comment type="subcellular location">
    <subcellularLocation>
        <location evidence="13">Cytoplasm</location>
    </subcellularLocation>
</comment>
<dbReference type="GO" id="GO:0016740">
    <property type="term" value="F:transferase activity"/>
    <property type="evidence" value="ECO:0007669"/>
    <property type="project" value="UniProtKB-ARBA"/>
</dbReference>
<dbReference type="InterPro" id="IPR036621">
    <property type="entry name" value="Anticodon-bd_dom_sf"/>
</dbReference>
<comment type="subunit">
    <text evidence="13">Homodimer.</text>
</comment>
<dbReference type="Gene3D" id="3.30.980.10">
    <property type="entry name" value="Threonyl-trna Synthetase, Chain A, domain 2"/>
    <property type="match status" value="1"/>
</dbReference>
<evidence type="ECO:0000256" key="7">
    <source>
        <dbReference type="ARBA" id="ARBA00022833"/>
    </source>
</evidence>
<dbReference type="InterPro" id="IPR033728">
    <property type="entry name" value="ThrRS_core"/>
</dbReference>
<dbReference type="KEGG" id="shh:ShL2_00061"/>
<comment type="caution">
    <text evidence="13">Lacks conserved residue(s) required for the propagation of feature annotation.</text>
</comment>
<evidence type="ECO:0000256" key="11">
    <source>
        <dbReference type="ARBA" id="ARBA00023146"/>
    </source>
</evidence>
<dbReference type="InterPro" id="IPR047246">
    <property type="entry name" value="ThrRS_anticodon"/>
</dbReference>
<evidence type="ECO:0000256" key="12">
    <source>
        <dbReference type="ARBA" id="ARBA00049515"/>
    </source>
</evidence>